<dbReference type="OrthoDB" id="650312at2759"/>
<evidence type="ECO:0000313" key="1">
    <source>
        <dbReference type="EMBL" id="KAG6776873.1"/>
    </source>
</evidence>
<accession>A0A8X7ZT69</accession>
<organism evidence="1 2">
    <name type="scientific">Populus tomentosa</name>
    <name type="common">Chinese white poplar</name>
    <dbReference type="NCBI Taxonomy" id="118781"/>
    <lineage>
        <taxon>Eukaryota</taxon>
        <taxon>Viridiplantae</taxon>
        <taxon>Streptophyta</taxon>
        <taxon>Embryophyta</taxon>
        <taxon>Tracheophyta</taxon>
        <taxon>Spermatophyta</taxon>
        <taxon>Magnoliopsida</taxon>
        <taxon>eudicotyledons</taxon>
        <taxon>Gunneridae</taxon>
        <taxon>Pentapetalae</taxon>
        <taxon>rosids</taxon>
        <taxon>fabids</taxon>
        <taxon>Malpighiales</taxon>
        <taxon>Salicaceae</taxon>
        <taxon>Saliceae</taxon>
        <taxon>Populus</taxon>
    </lineage>
</organism>
<sequence length="352" mass="40376">MDASAQVICGKSQKLETEEGRNLIRIPDVILFPPNERCCHSILSKRWKKLWMSVPNLDFEEEGMFGDRVHFMNFVERVMMLCNFSDIRNFSLHSLTVLELYLFHDLKLLSTTCLPNLKELKLSFITFVDDHSTQLFDGCLNLRKLTLDECTWKDEKFVFISSPMLKFLSICDLTWDDGGPHDCQVVTCGTNLKFFSYSGELKTDVCLYSSSLVNGRMDLRSVTVSEWDGKQREAAYHVRKLHKGFSSVESLTVSPVALEILTRAEELYPHLPVFHKLNLLKFGYGTMNFDYGALQRLLHNLPHLDCLDFGTVPFSNHLLCFLIAESFGEDVYLGWFVEAAGDIDAPQRLNKL</sequence>
<evidence type="ECO:0000313" key="2">
    <source>
        <dbReference type="Proteomes" id="UP000886885"/>
    </source>
</evidence>
<dbReference type="EMBL" id="JAAWWB010000008">
    <property type="protein sequence ID" value="KAG6776873.1"/>
    <property type="molecule type" value="Genomic_DNA"/>
</dbReference>
<dbReference type="PANTHER" id="PTHR31900:SF30">
    <property type="entry name" value="SUPERFAMILY PROTEIN, PUTATIVE-RELATED"/>
    <property type="match status" value="1"/>
</dbReference>
<proteinExistence type="predicted"/>
<protein>
    <submittedName>
        <fullName evidence="1">Uncharacterized protein</fullName>
    </submittedName>
</protein>
<name>A0A8X7ZT69_POPTO</name>
<keyword evidence="2" id="KW-1185">Reference proteome</keyword>
<comment type="caution">
    <text evidence="1">The sequence shown here is derived from an EMBL/GenBank/DDBJ whole genome shotgun (WGS) entry which is preliminary data.</text>
</comment>
<dbReference type="PANTHER" id="PTHR31900">
    <property type="entry name" value="F-BOX/RNI SUPERFAMILY PROTEIN-RELATED"/>
    <property type="match status" value="1"/>
</dbReference>
<dbReference type="AlphaFoldDB" id="A0A8X7ZT69"/>
<dbReference type="InterPro" id="IPR050232">
    <property type="entry name" value="FBL13/AtMIF1-like"/>
</dbReference>
<reference evidence="1" key="1">
    <citation type="journal article" date="2020" name="bioRxiv">
        <title>Hybrid origin of Populus tomentosa Carr. identified through genome sequencing and phylogenomic analysis.</title>
        <authorList>
            <person name="An X."/>
            <person name="Gao K."/>
            <person name="Chen Z."/>
            <person name="Li J."/>
            <person name="Yang X."/>
            <person name="Yang X."/>
            <person name="Zhou J."/>
            <person name="Guo T."/>
            <person name="Zhao T."/>
            <person name="Huang S."/>
            <person name="Miao D."/>
            <person name="Khan W.U."/>
            <person name="Rao P."/>
            <person name="Ye M."/>
            <person name="Lei B."/>
            <person name="Liao W."/>
            <person name="Wang J."/>
            <person name="Ji L."/>
            <person name="Li Y."/>
            <person name="Guo B."/>
            <person name="Mustafa N.S."/>
            <person name="Li S."/>
            <person name="Yun Q."/>
            <person name="Keller S.R."/>
            <person name="Mao J."/>
            <person name="Zhang R."/>
            <person name="Strauss S.H."/>
        </authorList>
    </citation>
    <scope>NUCLEOTIDE SEQUENCE</scope>
    <source>
        <strain evidence="1">GM15</strain>
        <tissue evidence="1">Leaf</tissue>
    </source>
</reference>
<dbReference type="Proteomes" id="UP000886885">
    <property type="component" value="Chromosome 4D"/>
</dbReference>
<gene>
    <name evidence="1" type="ORF">POTOM_016664</name>
</gene>